<dbReference type="STRING" id="411945.GA0061102_101861"/>
<evidence type="ECO:0000256" key="2">
    <source>
        <dbReference type="SAM" id="SignalP"/>
    </source>
</evidence>
<keyword evidence="4" id="KW-1185">Reference proteome</keyword>
<dbReference type="SUPFAM" id="SSF48452">
    <property type="entry name" value="TPR-like"/>
    <property type="match status" value="1"/>
</dbReference>
<keyword evidence="1" id="KW-0802">TPR repeat</keyword>
<evidence type="ECO:0000313" key="3">
    <source>
        <dbReference type="EMBL" id="SCB31520.1"/>
    </source>
</evidence>
<gene>
    <name evidence="3" type="ORF">GA0061102_101861</name>
</gene>
<dbReference type="Gene3D" id="1.25.40.10">
    <property type="entry name" value="Tetratricopeptide repeat domain"/>
    <property type="match status" value="1"/>
</dbReference>
<accession>A0A1C3VUU3</accession>
<evidence type="ECO:0000256" key="1">
    <source>
        <dbReference type="PROSITE-ProRule" id="PRU00339"/>
    </source>
</evidence>
<sequence length="209" mass="22929">MPAMRVLALSYLALPILLALTAFAPHAALADEPVAVEKKDPSASSGSLSPKQQLDNLFTALKRQRDPDQAGLIADQINAELSDSGSATINLLMQWADKAILDKRSAAAMDYLDQVISLKPDYCEGWNRRATLNFAIGDYRKSMEDINQVLRIEPRHFGALAGMATLLTERGNDALALRAWERFLEVYPANRSAQEEASKLSEKIAGSRT</sequence>
<dbReference type="Proteomes" id="UP000199435">
    <property type="component" value="Unassembled WGS sequence"/>
</dbReference>
<dbReference type="PROSITE" id="PS50005">
    <property type="entry name" value="TPR"/>
    <property type="match status" value="1"/>
</dbReference>
<dbReference type="EMBL" id="FMAH01000018">
    <property type="protein sequence ID" value="SCB31520.1"/>
    <property type="molecule type" value="Genomic_DNA"/>
</dbReference>
<dbReference type="InterPro" id="IPR011990">
    <property type="entry name" value="TPR-like_helical_dom_sf"/>
</dbReference>
<feature type="repeat" description="TPR" evidence="1">
    <location>
        <begin position="123"/>
        <end position="156"/>
    </location>
</feature>
<reference evidence="4" key="1">
    <citation type="submission" date="2016-08" db="EMBL/GenBank/DDBJ databases">
        <authorList>
            <person name="Varghese N."/>
            <person name="Submissions Spin"/>
        </authorList>
    </citation>
    <scope>NUCLEOTIDE SEQUENCE [LARGE SCALE GENOMIC DNA]</scope>
    <source>
        <strain evidence="4">HAMBI 2971</strain>
    </source>
</reference>
<feature type="chain" id="PRO_5008684884" evidence="2">
    <location>
        <begin position="25"/>
        <end position="209"/>
    </location>
</feature>
<proteinExistence type="predicted"/>
<evidence type="ECO:0000313" key="4">
    <source>
        <dbReference type="Proteomes" id="UP000199435"/>
    </source>
</evidence>
<dbReference type="OrthoDB" id="9815010at2"/>
<dbReference type="AlphaFoldDB" id="A0A1C3VUU3"/>
<feature type="signal peptide" evidence="2">
    <location>
        <begin position="1"/>
        <end position="24"/>
    </location>
</feature>
<organism evidence="3 4">
    <name type="scientific">Rhizobium miluonense</name>
    <dbReference type="NCBI Taxonomy" id="411945"/>
    <lineage>
        <taxon>Bacteria</taxon>
        <taxon>Pseudomonadati</taxon>
        <taxon>Pseudomonadota</taxon>
        <taxon>Alphaproteobacteria</taxon>
        <taxon>Hyphomicrobiales</taxon>
        <taxon>Rhizobiaceae</taxon>
        <taxon>Rhizobium/Agrobacterium group</taxon>
        <taxon>Rhizobium</taxon>
    </lineage>
</organism>
<dbReference type="InterPro" id="IPR019734">
    <property type="entry name" value="TPR_rpt"/>
</dbReference>
<keyword evidence="2" id="KW-0732">Signal</keyword>
<name>A0A1C3VUU3_9HYPH</name>
<dbReference type="SMART" id="SM00028">
    <property type="entry name" value="TPR"/>
    <property type="match status" value="3"/>
</dbReference>
<protein>
    <submittedName>
        <fullName evidence="3">TPR repeat-containing protein</fullName>
    </submittedName>
</protein>
<dbReference type="RefSeq" id="WP_092850671.1">
    <property type="nucleotide sequence ID" value="NZ_FMAH01000018.1"/>
</dbReference>